<feature type="compositionally biased region" description="Polar residues" evidence="2">
    <location>
        <begin position="243"/>
        <end position="256"/>
    </location>
</feature>
<reference evidence="3 4" key="1">
    <citation type="submission" date="2019-11" db="EMBL/GenBank/DDBJ databases">
        <authorList>
            <person name="Jiao W.-B."/>
            <person name="Schneeberger K."/>
        </authorList>
    </citation>
    <scope>NUCLEOTIDE SEQUENCE [LARGE SCALE GENOMIC DNA]</scope>
    <source>
        <strain evidence="4">cv. An-1</strain>
    </source>
</reference>
<dbReference type="PANTHER" id="PTHR31342">
    <property type="entry name" value="PROTEIN CHUP1, CHLOROPLASTIC"/>
    <property type="match status" value="1"/>
</dbReference>
<organism evidence="3 4">
    <name type="scientific">Arabidopsis thaliana</name>
    <name type="common">Mouse-ear cress</name>
    <dbReference type="NCBI Taxonomy" id="3702"/>
    <lineage>
        <taxon>Eukaryota</taxon>
        <taxon>Viridiplantae</taxon>
        <taxon>Streptophyta</taxon>
        <taxon>Embryophyta</taxon>
        <taxon>Tracheophyta</taxon>
        <taxon>Spermatophyta</taxon>
        <taxon>Magnoliopsida</taxon>
        <taxon>eudicotyledons</taxon>
        <taxon>Gunneridae</taxon>
        <taxon>Pentapetalae</taxon>
        <taxon>rosids</taxon>
        <taxon>malvids</taxon>
        <taxon>Brassicales</taxon>
        <taxon>Brassicaceae</taxon>
        <taxon>Camelineae</taxon>
        <taxon>Arabidopsis</taxon>
    </lineage>
</organism>
<evidence type="ECO:0000256" key="2">
    <source>
        <dbReference type="SAM" id="MobiDB-lite"/>
    </source>
</evidence>
<feature type="compositionally biased region" description="Pro residues" evidence="2">
    <location>
        <begin position="495"/>
        <end position="506"/>
    </location>
</feature>
<evidence type="ECO:0008006" key="5">
    <source>
        <dbReference type="Google" id="ProtNLM"/>
    </source>
</evidence>
<keyword evidence="1" id="KW-0175">Coiled coil</keyword>
<feature type="compositionally biased region" description="Pro residues" evidence="2">
    <location>
        <begin position="477"/>
        <end position="488"/>
    </location>
</feature>
<evidence type="ECO:0000313" key="3">
    <source>
        <dbReference type="EMBL" id="VYS49610.1"/>
    </source>
</evidence>
<feature type="region of interest" description="Disordered" evidence="2">
    <location>
        <begin position="234"/>
        <end position="289"/>
    </location>
</feature>
<feature type="compositionally biased region" description="Polar residues" evidence="2">
    <location>
        <begin position="396"/>
        <end position="406"/>
    </location>
</feature>
<gene>
    <name evidence="3" type="ORF">AN1_LOCUS5086</name>
</gene>
<feature type="compositionally biased region" description="Low complexity" evidence="2">
    <location>
        <begin position="31"/>
        <end position="66"/>
    </location>
</feature>
<feature type="compositionally biased region" description="Low complexity" evidence="2">
    <location>
        <begin position="257"/>
        <end position="275"/>
    </location>
</feature>
<feature type="region of interest" description="Disordered" evidence="2">
    <location>
        <begin position="18"/>
        <end position="77"/>
    </location>
</feature>
<feature type="compositionally biased region" description="Pro residues" evidence="2">
    <location>
        <begin position="440"/>
        <end position="450"/>
    </location>
</feature>
<sequence length="946" mass="102083">MTAGGCFGIQTTMLFGRKSSSKLQPVKGQASPKVSKSSKQDVKTSSSSPKPSSSPIPIRSSKSILSGSNLTSSRRVSSPIGNLKNISVKEARSPKTSSSPKWTGNFILMVELRRKIFTFRDIIDLSTLDGSPSITDMVMHTMKDLQKICPEIIHSSHIMEIRRANVDKVLDHFFNALKSIGDSWIDNPEWIAKSKYWSSSVGKNQSDRLVEKVLAALDGLIKMSKERFDMMEIDEEEEKKESTSPQTGKTSSSRVLSPSESFSDSKSSFGSRNSFCGSPTTPRSVLPESMMGSPGRVGDFANSASHLLWNMRVQALEKLSPIDVKRLAIHILSQKEAQEPNESNGEDEISIVEEIKQKKDEIESIDVKMETEESVNLDEESVVLNGEQDTIMKISSLESTSESKLNPSEKYENSSQLFPPPPPPPPPPPLSFIKTASLPLPSPPPTPPPIADIAISMPLPPPPPPPPPAVMPLKHFAPPPPPPLPPAVMPLKHFAPPPPPLPPPAFKPLKGSAPPPPPPPPLPTTIAAPPPPPPPPRAAVAPPPPPPPPGTAAAPPPPPPPPGTQAAPPPPPPPPMQNRAPSPPPMPMGNSGSGGPPPPPPPMPLANGAAPPPPPPPMAMANGAAGPPPPPPRMGMANGAAGLPPPPGAARSLRPKKAATKLKRSTQLGNLYRILKGKVEGRDPNAKTGSGSGRKAGAGSAPAGGKQGMADALAEITKKSAYFLQIQADIAKYMTSINELKIEITKFQTKDMTELLSFHRRVESVLENLTDESQVLARCEGFPQKKLEAMRMAVALYTKLHGMITELQNMKIEPPLNQLLDKVERYFTKIKGDIDTLDRTKDEESKKFQSHNIHFDFNILIQIKETMVDISSNCMELALKEKRDEKLVSADAKPSLKKTVGSAKMLWRAFQFAFKVYTFAGGHDDRADSLTRELAHEIQTDSDQNP</sequence>
<evidence type="ECO:0000313" key="4">
    <source>
        <dbReference type="Proteomes" id="UP000426265"/>
    </source>
</evidence>
<dbReference type="EMBL" id="CACRSJ010000104">
    <property type="protein sequence ID" value="VYS49610.1"/>
    <property type="molecule type" value="Genomic_DNA"/>
</dbReference>
<dbReference type="Proteomes" id="UP000426265">
    <property type="component" value="Unassembled WGS sequence"/>
</dbReference>
<feature type="region of interest" description="Disordered" evidence="2">
    <location>
        <begin position="396"/>
        <end position="707"/>
    </location>
</feature>
<accession>A0A654ELK7</accession>
<dbReference type="PANTHER" id="PTHR31342:SF16">
    <property type="entry name" value="TALIN_MIDDLE DOMAIN-CONTAINING PROTEIN"/>
    <property type="match status" value="1"/>
</dbReference>
<name>A0A654ELK7_ARATH</name>
<feature type="compositionally biased region" description="Pro residues" evidence="2">
    <location>
        <begin position="513"/>
        <end position="587"/>
    </location>
</feature>
<dbReference type="AlphaFoldDB" id="A0A654ELK7"/>
<feature type="compositionally biased region" description="Pro residues" evidence="2">
    <location>
        <begin position="595"/>
        <end position="618"/>
    </location>
</feature>
<proteinExistence type="predicted"/>
<dbReference type="ExpressionAtlas" id="A0A654ELK7">
    <property type="expression patterns" value="baseline and differential"/>
</dbReference>
<evidence type="ECO:0000256" key="1">
    <source>
        <dbReference type="ARBA" id="ARBA00023054"/>
    </source>
</evidence>
<dbReference type="InterPro" id="IPR040265">
    <property type="entry name" value="CHUP1/IPGA1-like"/>
</dbReference>
<feature type="compositionally biased region" description="Polar residues" evidence="2">
    <location>
        <begin position="67"/>
        <end position="77"/>
    </location>
</feature>
<feature type="compositionally biased region" description="Pro residues" evidence="2">
    <location>
        <begin position="458"/>
        <end position="470"/>
    </location>
</feature>
<feature type="compositionally biased region" description="Pro residues" evidence="2">
    <location>
        <begin position="418"/>
        <end position="430"/>
    </location>
</feature>
<feature type="compositionally biased region" description="Basic residues" evidence="2">
    <location>
        <begin position="653"/>
        <end position="664"/>
    </location>
</feature>
<protein>
    <recommendedName>
        <fullName evidence="5">Hydroxyproline-rich glycoprotein family protein</fullName>
    </recommendedName>
</protein>
<dbReference type="SUPFAM" id="SSF101447">
    <property type="entry name" value="Formin homology 2 domain (FH2 domain)"/>
    <property type="match status" value="1"/>
</dbReference>